<dbReference type="EMBL" id="KV878126">
    <property type="protein sequence ID" value="OJI99421.1"/>
    <property type="molecule type" value="Genomic_DNA"/>
</dbReference>
<sequence length="126" mass="14122">MLPRPFESMNQNHQALMPLLLSQLSSGVDLHQNGTSLPSLCDTELEIGRSTPTHLPPFPGPPAFDTAYKIPIPDSELEMSTLPRHRMLFLLFDCYDLLSQHRQNETRSKLQRANLTVAPVNEGLST</sequence>
<organism evidence="1 2">
    <name type="scientific">Aspergillus versicolor CBS 583.65</name>
    <dbReference type="NCBI Taxonomy" id="1036611"/>
    <lineage>
        <taxon>Eukaryota</taxon>
        <taxon>Fungi</taxon>
        <taxon>Dikarya</taxon>
        <taxon>Ascomycota</taxon>
        <taxon>Pezizomycotina</taxon>
        <taxon>Eurotiomycetes</taxon>
        <taxon>Eurotiomycetidae</taxon>
        <taxon>Eurotiales</taxon>
        <taxon>Aspergillaceae</taxon>
        <taxon>Aspergillus</taxon>
        <taxon>Aspergillus subgen. Nidulantes</taxon>
    </lineage>
</organism>
<dbReference type="GeneID" id="63729986"/>
<evidence type="ECO:0000313" key="1">
    <source>
        <dbReference type="EMBL" id="OJI99421.1"/>
    </source>
</evidence>
<name>A0A1L9PD50_ASPVE</name>
<evidence type="ECO:0000313" key="2">
    <source>
        <dbReference type="Proteomes" id="UP000184073"/>
    </source>
</evidence>
<reference evidence="2" key="1">
    <citation type="journal article" date="2017" name="Genome Biol.">
        <title>Comparative genomics reveals high biological diversity and specific adaptations in the industrially and medically important fungal genus Aspergillus.</title>
        <authorList>
            <person name="de Vries R.P."/>
            <person name="Riley R."/>
            <person name="Wiebenga A."/>
            <person name="Aguilar-Osorio G."/>
            <person name="Amillis S."/>
            <person name="Uchima C.A."/>
            <person name="Anderluh G."/>
            <person name="Asadollahi M."/>
            <person name="Askin M."/>
            <person name="Barry K."/>
            <person name="Battaglia E."/>
            <person name="Bayram O."/>
            <person name="Benocci T."/>
            <person name="Braus-Stromeyer S.A."/>
            <person name="Caldana C."/>
            <person name="Canovas D."/>
            <person name="Cerqueira G.C."/>
            <person name="Chen F."/>
            <person name="Chen W."/>
            <person name="Choi C."/>
            <person name="Clum A."/>
            <person name="Dos Santos R.A."/>
            <person name="Damasio A.R."/>
            <person name="Diallinas G."/>
            <person name="Emri T."/>
            <person name="Fekete E."/>
            <person name="Flipphi M."/>
            <person name="Freyberg S."/>
            <person name="Gallo A."/>
            <person name="Gournas C."/>
            <person name="Habgood R."/>
            <person name="Hainaut M."/>
            <person name="Harispe M.L."/>
            <person name="Henrissat B."/>
            <person name="Hilden K.S."/>
            <person name="Hope R."/>
            <person name="Hossain A."/>
            <person name="Karabika E."/>
            <person name="Karaffa L."/>
            <person name="Karanyi Z."/>
            <person name="Krasevec N."/>
            <person name="Kuo A."/>
            <person name="Kusch H."/>
            <person name="LaButti K."/>
            <person name="Lagendijk E.L."/>
            <person name="Lapidus A."/>
            <person name="Levasseur A."/>
            <person name="Lindquist E."/>
            <person name="Lipzen A."/>
            <person name="Logrieco A.F."/>
            <person name="MacCabe A."/>
            <person name="Maekelae M.R."/>
            <person name="Malavazi I."/>
            <person name="Melin P."/>
            <person name="Meyer V."/>
            <person name="Mielnichuk N."/>
            <person name="Miskei M."/>
            <person name="Molnar A.P."/>
            <person name="Mule G."/>
            <person name="Ngan C.Y."/>
            <person name="Orejas M."/>
            <person name="Orosz E."/>
            <person name="Ouedraogo J.P."/>
            <person name="Overkamp K.M."/>
            <person name="Park H.-S."/>
            <person name="Perrone G."/>
            <person name="Piumi F."/>
            <person name="Punt P.J."/>
            <person name="Ram A.F."/>
            <person name="Ramon A."/>
            <person name="Rauscher S."/>
            <person name="Record E."/>
            <person name="Riano-Pachon D.M."/>
            <person name="Robert V."/>
            <person name="Roehrig J."/>
            <person name="Ruller R."/>
            <person name="Salamov A."/>
            <person name="Salih N.S."/>
            <person name="Samson R.A."/>
            <person name="Sandor E."/>
            <person name="Sanguinetti M."/>
            <person name="Schuetze T."/>
            <person name="Sepcic K."/>
            <person name="Shelest E."/>
            <person name="Sherlock G."/>
            <person name="Sophianopoulou V."/>
            <person name="Squina F.M."/>
            <person name="Sun H."/>
            <person name="Susca A."/>
            <person name="Todd R.B."/>
            <person name="Tsang A."/>
            <person name="Unkles S.E."/>
            <person name="van de Wiele N."/>
            <person name="van Rossen-Uffink D."/>
            <person name="Oliveira J.V."/>
            <person name="Vesth T.C."/>
            <person name="Visser J."/>
            <person name="Yu J.-H."/>
            <person name="Zhou M."/>
            <person name="Andersen M.R."/>
            <person name="Archer D.B."/>
            <person name="Baker S.E."/>
            <person name="Benoit I."/>
            <person name="Brakhage A.A."/>
            <person name="Braus G.H."/>
            <person name="Fischer R."/>
            <person name="Frisvad J.C."/>
            <person name="Goldman G.H."/>
            <person name="Houbraken J."/>
            <person name="Oakley B."/>
            <person name="Pocsi I."/>
            <person name="Scazzocchio C."/>
            <person name="Seiboth B."/>
            <person name="vanKuyk P.A."/>
            <person name="Wortman J."/>
            <person name="Dyer P.S."/>
            <person name="Grigoriev I.V."/>
        </authorList>
    </citation>
    <scope>NUCLEOTIDE SEQUENCE [LARGE SCALE GENOMIC DNA]</scope>
    <source>
        <strain evidence="2">CBS 583.65</strain>
    </source>
</reference>
<proteinExistence type="predicted"/>
<accession>A0A1L9PD50</accession>
<protein>
    <submittedName>
        <fullName evidence="1">Uncharacterized protein</fullName>
    </submittedName>
</protein>
<dbReference type="VEuPathDB" id="FungiDB:ASPVEDRAFT_514514"/>
<gene>
    <name evidence="1" type="ORF">ASPVEDRAFT_514514</name>
</gene>
<dbReference type="AlphaFoldDB" id="A0A1L9PD50"/>
<keyword evidence="2" id="KW-1185">Reference proteome</keyword>
<dbReference type="RefSeq" id="XP_040665184.1">
    <property type="nucleotide sequence ID" value="XM_040814475.1"/>
</dbReference>
<dbReference type="Proteomes" id="UP000184073">
    <property type="component" value="Unassembled WGS sequence"/>
</dbReference>